<dbReference type="AlphaFoldDB" id="A0A926WE23"/>
<feature type="domain" description="Effector-associated" evidence="1">
    <location>
        <begin position="7"/>
        <end position="100"/>
    </location>
</feature>
<dbReference type="Proteomes" id="UP000662185">
    <property type="component" value="Unassembled WGS sequence"/>
</dbReference>
<evidence type="ECO:0000313" key="2">
    <source>
        <dbReference type="EMBL" id="MBD2292839.1"/>
    </source>
</evidence>
<dbReference type="InterPro" id="IPR043504">
    <property type="entry name" value="Peptidase_S1_PA_chymotrypsin"/>
</dbReference>
<dbReference type="SUPFAM" id="SSF50494">
    <property type="entry name" value="Trypsin-like serine proteases"/>
    <property type="match status" value="1"/>
</dbReference>
<sequence length="355" mass="39736">MVNLEAEDLKQLITLLKDIPELATERSRQQILELADLKQLSPMIDLSGAPFVSVSTIVSYLSNYGRLTYDHEALGLLLNTLKGFVGVQQQQFLDTLLTKYDMMTPIAALPAINDWRGRETVADIFEKIIGENTLRPISFLQQGLQVAQSVAYIGVRTSQERWSGTGFLVAQNLLLTNNHVLPSSDLLSGTIFRFNYEENFQGEAQITDEYRPKSNGIFHTNQALDYSLIEIEGEPGKKWGWLQFPLLPKEIRRDSRVNIIQHPQGQPKQISLQNNFVQFVGGNVVQYVTSTLQGSSGSPVLNDAWEVVALHHAGGNISEPTTQRRYFRNEGILIKSILADLPSELVDLLKAAKNT</sequence>
<dbReference type="PANTHER" id="PTHR36234:SF5">
    <property type="entry name" value="LYSYL ENDOPEPTIDASE"/>
    <property type="match status" value="1"/>
</dbReference>
<organism evidence="2 3">
    <name type="scientific">Anabaena sphaerica FACHB-251</name>
    <dbReference type="NCBI Taxonomy" id="2692883"/>
    <lineage>
        <taxon>Bacteria</taxon>
        <taxon>Bacillati</taxon>
        <taxon>Cyanobacteriota</taxon>
        <taxon>Cyanophyceae</taxon>
        <taxon>Nostocales</taxon>
        <taxon>Nostocaceae</taxon>
        <taxon>Anabaena</taxon>
    </lineage>
</organism>
<protein>
    <submittedName>
        <fullName evidence="2">Trypsin-like peptidase domain-containing protein</fullName>
    </submittedName>
</protein>
<dbReference type="Pfam" id="PF19961">
    <property type="entry name" value="EAD8"/>
    <property type="match status" value="1"/>
</dbReference>
<dbReference type="Pfam" id="PF13365">
    <property type="entry name" value="Trypsin_2"/>
    <property type="match status" value="1"/>
</dbReference>
<dbReference type="PANTHER" id="PTHR36234">
    <property type="entry name" value="LYSYL ENDOPEPTIDASE"/>
    <property type="match status" value="1"/>
</dbReference>
<dbReference type="RefSeq" id="WP_190557638.1">
    <property type="nucleotide sequence ID" value="NZ_JACJQU010000002.1"/>
</dbReference>
<evidence type="ECO:0000259" key="1">
    <source>
        <dbReference type="Pfam" id="PF19961"/>
    </source>
</evidence>
<accession>A0A926WE23</accession>
<dbReference type="Gene3D" id="2.40.10.10">
    <property type="entry name" value="Trypsin-like serine proteases"/>
    <property type="match status" value="2"/>
</dbReference>
<reference evidence="3" key="1">
    <citation type="journal article" date="2020" name="ISME J.">
        <title>Comparative genomics reveals insights into cyanobacterial evolution and habitat adaptation.</title>
        <authorList>
            <person name="Chen M.Y."/>
            <person name="Teng W.K."/>
            <person name="Zhao L."/>
            <person name="Hu C.X."/>
            <person name="Zhou Y.K."/>
            <person name="Han B.P."/>
            <person name="Song L.R."/>
            <person name="Shu W.S."/>
        </authorList>
    </citation>
    <scope>NUCLEOTIDE SEQUENCE [LARGE SCALE GENOMIC DNA]</scope>
    <source>
        <strain evidence="3">FACHB-251</strain>
    </source>
</reference>
<dbReference type="InterPro" id="IPR045437">
    <property type="entry name" value="EAD8"/>
</dbReference>
<name>A0A926WE23_9NOST</name>
<evidence type="ECO:0000313" key="3">
    <source>
        <dbReference type="Proteomes" id="UP000662185"/>
    </source>
</evidence>
<dbReference type="InterPro" id="IPR009003">
    <property type="entry name" value="Peptidase_S1_PA"/>
</dbReference>
<keyword evidence="3" id="KW-1185">Reference proteome</keyword>
<comment type="caution">
    <text evidence="2">The sequence shown here is derived from an EMBL/GenBank/DDBJ whole genome shotgun (WGS) entry which is preliminary data.</text>
</comment>
<dbReference type="EMBL" id="JACJQU010000002">
    <property type="protein sequence ID" value="MBD2292839.1"/>
    <property type="molecule type" value="Genomic_DNA"/>
</dbReference>
<gene>
    <name evidence="2" type="ORF">H6G06_04915</name>
</gene>
<proteinExistence type="predicted"/>